<comment type="caution">
    <text evidence="6">The sequence shown here is derived from an EMBL/GenBank/DDBJ whole genome shotgun (WGS) entry which is preliminary data.</text>
</comment>
<dbReference type="InterPro" id="IPR036116">
    <property type="entry name" value="FN3_sf"/>
</dbReference>
<gene>
    <name evidence="6" type="ORF">H9725_06700</name>
</gene>
<dbReference type="Gene3D" id="2.160.20.10">
    <property type="entry name" value="Single-stranded right-handed beta-helix, Pectin lyase-like"/>
    <property type="match status" value="1"/>
</dbReference>
<dbReference type="InterPro" id="IPR051801">
    <property type="entry name" value="GH28_Enzymes"/>
</dbReference>
<evidence type="ECO:0000256" key="4">
    <source>
        <dbReference type="RuleBase" id="RU361169"/>
    </source>
</evidence>
<dbReference type="InterPro" id="IPR011050">
    <property type="entry name" value="Pectin_lyase_fold/virulence"/>
</dbReference>
<dbReference type="GO" id="GO:0005975">
    <property type="term" value="P:carbohydrate metabolic process"/>
    <property type="evidence" value="ECO:0007669"/>
    <property type="project" value="InterPro"/>
</dbReference>
<feature type="domain" description="Rhamnogalacturonase A/B/Epimerase-like pectate lyase" evidence="5">
    <location>
        <begin position="83"/>
        <end position="118"/>
    </location>
</feature>
<dbReference type="GO" id="GO:0004650">
    <property type="term" value="F:polygalacturonase activity"/>
    <property type="evidence" value="ECO:0007669"/>
    <property type="project" value="InterPro"/>
</dbReference>
<dbReference type="EMBL" id="DXBJ01000048">
    <property type="protein sequence ID" value="HIZ58253.1"/>
    <property type="molecule type" value="Genomic_DNA"/>
</dbReference>
<dbReference type="SUPFAM" id="SSF49265">
    <property type="entry name" value="Fibronectin type III"/>
    <property type="match status" value="1"/>
</dbReference>
<dbReference type="Proteomes" id="UP000824065">
    <property type="component" value="Unassembled WGS sequence"/>
</dbReference>
<name>A0A9D2FGS7_9FIRM</name>
<evidence type="ECO:0000256" key="1">
    <source>
        <dbReference type="ARBA" id="ARBA00008834"/>
    </source>
</evidence>
<evidence type="ECO:0000256" key="3">
    <source>
        <dbReference type="ARBA" id="ARBA00023295"/>
    </source>
</evidence>
<organism evidence="6 7">
    <name type="scientific">Candidatus Faecalibacterium gallistercoris</name>
    <dbReference type="NCBI Taxonomy" id="2838579"/>
    <lineage>
        <taxon>Bacteria</taxon>
        <taxon>Bacillati</taxon>
        <taxon>Bacillota</taxon>
        <taxon>Clostridia</taxon>
        <taxon>Eubacteriales</taxon>
        <taxon>Oscillospiraceae</taxon>
        <taxon>Faecalibacterium</taxon>
    </lineage>
</organism>
<dbReference type="SUPFAM" id="SSF51126">
    <property type="entry name" value="Pectin lyase-like"/>
    <property type="match status" value="1"/>
</dbReference>
<dbReference type="InterPro" id="IPR003961">
    <property type="entry name" value="FN3_dom"/>
</dbReference>
<sequence length="494" mass="53727">MPNLYALSGPDSITVYWDLPARPAPRYDVLVDGVRRGSTGKTHFTLRGLAPDAAYEIEVRPVGRVRACTEPPKRRLDVTAPPFGAVGDGRADDTAALQRAFDACGAGDCVYFPAGVYRSGALFGHSDMELYLEKDAVLQGSDRPEDYEPRIRSRFEGTEMECCASLLNFGTLDHAAGPNCQNVRIWGEGTIRGGGYALAWATIQREKERMKDQLAAMQDLVRSCENENTLPGRVRGRLVNLSNCRHVRIAGLTLADGPSWNVHMIYCRDIVTDHCTFRSEGIWNGDGWDPDSSEDCTLFASVFCTQDDAVAVKSGKNPEGNAIGRPTRRVRVFDCRSVFGHGICIGSEISGGIEDVAVWDCDLANSQYGIMVKGTRKRGGGVQGLSVRRCVLPRVMVCQVAYNDDGAPGPRPPVFRDFRFEDLTLTGRCLDADQALTGGEGGGFQPCVPLQLEGFDGPGCELQDVVFRRLALTGGGTLQLGRCKGVSLEEIDCI</sequence>
<dbReference type="PANTHER" id="PTHR31339:SF9">
    <property type="entry name" value="PLASMIN AND FIBRONECTIN-BINDING PROTEIN A"/>
    <property type="match status" value="1"/>
</dbReference>
<dbReference type="Pfam" id="PF12708">
    <property type="entry name" value="Pect-lyase_RHGA_epim"/>
    <property type="match status" value="1"/>
</dbReference>
<accession>A0A9D2FGS7</accession>
<dbReference type="AlphaFoldDB" id="A0A9D2FGS7"/>
<comment type="similarity">
    <text evidence="1 4">Belongs to the glycosyl hydrolase 28 family.</text>
</comment>
<reference evidence="6" key="2">
    <citation type="submission" date="2021-04" db="EMBL/GenBank/DDBJ databases">
        <authorList>
            <person name="Gilroy R."/>
        </authorList>
    </citation>
    <scope>NUCLEOTIDE SEQUENCE</scope>
    <source>
        <strain evidence="6">ChiBcec16-3735</strain>
    </source>
</reference>
<dbReference type="InterPro" id="IPR012334">
    <property type="entry name" value="Pectin_lyas_fold"/>
</dbReference>
<dbReference type="PANTHER" id="PTHR31339">
    <property type="entry name" value="PECTIN LYASE-RELATED"/>
    <property type="match status" value="1"/>
</dbReference>
<dbReference type="CDD" id="cd00063">
    <property type="entry name" value="FN3"/>
    <property type="match status" value="1"/>
</dbReference>
<keyword evidence="2 4" id="KW-0378">Hydrolase</keyword>
<dbReference type="Pfam" id="PF00295">
    <property type="entry name" value="Glyco_hydro_28"/>
    <property type="match status" value="1"/>
</dbReference>
<protein>
    <submittedName>
        <fullName evidence="6">Glycoside hydrolase family 28 protein</fullName>
    </submittedName>
</protein>
<reference evidence="6" key="1">
    <citation type="journal article" date="2021" name="PeerJ">
        <title>Extensive microbial diversity within the chicken gut microbiome revealed by metagenomics and culture.</title>
        <authorList>
            <person name="Gilroy R."/>
            <person name="Ravi A."/>
            <person name="Getino M."/>
            <person name="Pursley I."/>
            <person name="Horton D.L."/>
            <person name="Alikhan N.F."/>
            <person name="Baker D."/>
            <person name="Gharbi K."/>
            <person name="Hall N."/>
            <person name="Watson M."/>
            <person name="Adriaenssens E.M."/>
            <person name="Foster-Nyarko E."/>
            <person name="Jarju S."/>
            <person name="Secka A."/>
            <person name="Antonio M."/>
            <person name="Oren A."/>
            <person name="Chaudhuri R.R."/>
            <person name="La Ragione R."/>
            <person name="Hildebrand F."/>
            <person name="Pallen M.J."/>
        </authorList>
    </citation>
    <scope>NUCLEOTIDE SEQUENCE</scope>
    <source>
        <strain evidence="6">ChiBcec16-3735</strain>
    </source>
</reference>
<evidence type="ECO:0000313" key="6">
    <source>
        <dbReference type="EMBL" id="HIZ58253.1"/>
    </source>
</evidence>
<dbReference type="InterPro" id="IPR000743">
    <property type="entry name" value="Glyco_hydro_28"/>
</dbReference>
<evidence type="ECO:0000313" key="7">
    <source>
        <dbReference type="Proteomes" id="UP000824065"/>
    </source>
</evidence>
<dbReference type="InterPro" id="IPR024535">
    <property type="entry name" value="RHGA/B-epi-like_pectate_lyase"/>
</dbReference>
<proteinExistence type="inferred from homology"/>
<evidence type="ECO:0000259" key="5">
    <source>
        <dbReference type="Pfam" id="PF12708"/>
    </source>
</evidence>
<evidence type="ECO:0000256" key="2">
    <source>
        <dbReference type="ARBA" id="ARBA00022801"/>
    </source>
</evidence>
<keyword evidence="3 4" id="KW-0326">Glycosidase</keyword>